<dbReference type="Ensembl" id="ENSHBUT00000026434.1">
    <property type="protein sequence ID" value="ENSHBUP00000033008.1"/>
    <property type="gene ID" value="ENSHBUG00000019667.1"/>
</dbReference>
<proteinExistence type="predicted"/>
<keyword evidence="2" id="KW-0812">Transmembrane</keyword>
<dbReference type="AlphaFoldDB" id="A0A3Q3CXI9"/>
<organism evidence="3 4">
    <name type="scientific">Haplochromis burtoni</name>
    <name type="common">Burton's mouthbrooder</name>
    <name type="synonym">Chromis burtoni</name>
    <dbReference type="NCBI Taxonomy" id="8153"/>
    <lineage>
        <taxon>Eukaryota</taxon>
        <taxon>Metazoa</taxon>
        <taxon>Chordata</taxon>
        <taxon>Craniata</taxon>
        <taxon>Vertebrata</taxon>
        <taxon>Euteleostomi</taxon>
        <taxon>Actinopterygii</taxon>
        <taxon>Neopterygii</taxon>
        <taxon>Teleostei</taxon>
        <taxon>Neoteleostei</taxon>
        <taxon>Acanthomorphata</taxon>
        <taxon>Ovalentaria</taxon>
        <taxon>Cichlomorphae</taxon>
        <taxon>Cichliformes</taxon>
        <taxon>Cichlidae</taxon>
        <taxon>African cichlids</taxon>
        <taxon>Pseudocrenilabrinae</taxon>
        <taxon>Haplochromini</taxon>
        <taxon>Haplochromis</taxon>
    </lineage>
</organism>
<protein>
    <submittedName>
        <fullName evidence="3">Uncharacterized protein</fullName>
    </submittedName>
</protein>
<dbReference type="Proteomes" id="UP000264840">
    <property type="component" value="Unplaced"/>
</dbReference>
<evidence type="ECO:0000313" key="3">
    <source>
        <dbReference type="Ensembl" id="ENSHBUP00000033008.1"/>
    </source>
</evidence>
<sequence length="104" mass="11963">MEKDLALSGGSLSPHHFHSVDIFFIYAVFYLYISMFFFSFCWLLAHSLLQRPSKLGTAINLPKSGQPNRITPRAHQQLTQEVTKELQHLKNSRPHLPQSKLSLE</sequence>
<evidence type="ECO:0000256" key="1">
    <source>
        <dbReference type="SAM" id="MobiDB-lite"/>
    </source>
</evidence>
<feature type="transmembrane region" description="Helical" evidence="2">
    <location>
        <begin position="23"/>
        <end position="45"/>
    </location>
</feature>
<keyword evidence="2" id="KW-0472">Membrane</keyword>
<reference evidence="3" key="1">
    <citation type="submission" date="2025-08" db="UniProtKB">
        <authorList>
            <consortium name="Ensembl"/>
        </authorList>
    </citation>
    <scope>IDENTIFICATION</scope>
</reference>
<evidence type="ECO:0000256" key="2">
    <source>
        <dbReference type="SAM" id="Phobius"/>
    </source>
</evidence>
<name>A0A3Q3CXI9_HAPBU</name>
<accession>A0A3Q3CXI9</accession>
<keyword evidence="2" id="KW-1133">Transmembrane helix</keyword>
<feature type="region of interest" description="Disordered" evidence="1">
    <location>
        <begin position="83"/>
        <end position="104"/>
    </location>
</feature>
<keyword evidence="4" id="KW-1185">Reference proteome</keyword>
<evidence type="ECO:0000313" key="4">
    <source>
        <dbReference type="Proteomes" id="UP000264840"/>
    </source>
</evidence>
<reference evidence="3" key="2">
    <citation type="submission" date="2025-09" db="UniProtKB">
        <authorList>
            <consortium name="Ensembl"/>
        </authorList>
    </citation>
    <scope>IDENTIFICATION</scope>
</reference>